<protein>
    <submittedName>
        <fullName evidence="2">TIGR03118 family protein</fullName>
    </submittedName>
</protein>
<dbReference type="EMBL" id="RPFW01000005">
    <property type="protein sequence ID" value="TVZ02591.1"/>
    <property type="molecule type" value="Genomic_DNA"/>
</dbReference>
<dbReference type="AlphaFoldDB" id="A0A6P2BWD6"/>
<dbReference type="OrthoDB" id="581621at2"/>
<feature type="signal peptide" evidence="1">
    <location>
        <begin position="1"/>
        <end position="36"/>
    </location>
</feature>
<evidence type="ECO:0000256" key="1">
    <source>
        <dbReference type="SAM" id="SignalP"/>
    </source>
</evidence>
<dbReference type="NCBIfam" id="TIGR03118">
    <property type="entry name" value="PEPCTERM_chp_1"/>
    <property type="match status" value="1"/>
</dbReference>
<reference evidence="2 3" key="1">
    <citation type="submission" date="2018-11" db="EMBL/GenBank/DDBJ databases">
        <title>Trebonia kvetii gen.nov., sp.nov., a novel acidophilic actinobacterium, and proposal of the new actinobacterial family Treboniaceae fam. nov.</title>
        <authorList>
            <person name="Rapoport D."/>
            <person name="Sagova-Mareckova M."/>
            <person name="Sedlacek I."/>
            <person name="Provaznik J."/>
            <person name="Kralova S."/>
            <person name="Pavlinic D."/>
            <person name="Benes V."/>
            <person name="Kopecky J."/>
        </authorList>
    </citation>
    <scope>NUCLEOTIDE SEQUENCE [LARGE SCALE GENOMIC DNA]</scope>
    <source>
        <strain evidence="2 3">15Tr583</strain>
    </source>
</reference>
<dbReference type="Proteomes" id="UP000460272">
    <property type="component" value="Unassembled WGS sequence"/>
</dbReference>
<feature type="chain" id="PRO_5027085494" evidence="1">
    <location>
        <begin position="37"/>
        <end position="501"/>
    </location>
</feature>
<dbReference type="RefSeq" id="WP_145857750.1">
    <property type="nucleotide sequence ID" value="NZ_RPFW01000005.1"/>
</dbReference>
<evidence type="ECO:0000313" key="3">
    <source>
        <dbReference type="Proteomes" id="UP000460272"/>
    </source>
</evidence>
<accession>A0A6P2BWD6</accession>
<keyword evidence="3" id="KW-1185">Reference proteome</keyword>
<proteinExistence type="predicted"/>
<sequence>MKLRLPSSGRPPKSVIAASALVAASSLTLTGVAAQAAPAWVSSGGTVLQTNLVSDLPGAAAVTDPNLVNAWGISESGTSPFWISDNNAGVSTLYQVPGANNAPVTTAPLVVNIPTPVDTTGGTPTGTVFNFAGGNGAFKVTGPNKNGMSTTAAAVFLFVTEDGTILGWNPAIDPTGKFAGPGGFSAQAVIAKDNSGNNFTNPNENQQTGAVYKGLAIATSTTPIIPGDPNSTALLYASNFRAGTIEVYDANFDQVTALPPGAFSDPDLPKGYAPFNVQVLDGKLYVTYAKQDALKHDDAAGPHRGFVDVYNLDGTPGLPGGTVRLISRGPLNSPWGLAIAPAGFAGLCANHNDPVLLVGNFGDGHIHAFDANNGQSLGQLRDPDGEPIVIDGLWALKVGNGGAGGATNAVYFTAGPFGESHGLFGSLSTAAPGSPEGPAEGQWVQANLDVVQLDLQQLNADLASGAPLDTIKMDSKTLNADTRQLLIVERAFAADAIADSA</sequence>
<dbReference type="InterPro" id="IPR017549">
    <property type="entry name" value="APMV_L690"/>
</dbReference>
<keyword evidence="1" id="KW-0732">Signal</keyword>
<evidence type="ECO:0000313" key="2">
    <source>
        <dbReference type="EMBL" id="TVZ02591.1"/>
    </source>
</evidence>
<comment type="caution">
    <text evidence="2">The sequence shown here is derived from an EMBL/GenBank/DDBJ whole genome shotgun (WGS) entry which is preliminary data.</text>
</comment>
<dbReference type="SUPFAM" id="SSF63825">
    <property type="entry name" value="YWTD domain"/>
    <property type="match status" value="1"/>
</dbReference>
<name>A0A6P2BWD6_9ACTN</name>
<organism evidence="2 3">
    <name type="scientific">Trebonia kvetii</name>
    <dbReference type="NCBI Taxonomy" id="2480626"/>
    <lineage>
        <taxon>Bacteria</taxon>
        <taxon>Bacillati</taxon>
        <taxon>Actinomycetota</taxon>
        <taxon>Actinomycetes</taxon>
        <taxon>Streptosporangiales</taxon>
        <taxon>Treboniaceae</taxon>
        <taxon>Trebonia</taxon>
    </lineage>
</organism>
<gene>
    <name evidence="2" type="ORF">EAS64_27845</name>
</gene>